<evidence type="ECO:0000256" key="1">
    <source>
        <dbReference type="SAM" id="MobiDB-lite"/>
    </source>
</evidence>
<evidence type="ECO:0000313" key="3">
    <source>
        <dbReference type="Proteomes" id="UP000595224"/>
    </source>
</evidence>
<protein>
    <submittedName>
        <fullName evidence="2">Uncharacterized protein</fullName>
    </submittedName>
</protein>
<proteinExistence type="predicted"/>
<dbReference type="SUPFAM" id="SSF46894">
    <property type="entry name" value="C-terminal effector domain of the bipartite response regulators"/>
    <property type="match status" value="1"/>
</dbReference>
<reference evidence="2 3" key="1">
    <citation type="submission" date="2020-11" db="EMBL/GenBank/DDBJ databases">
        <title>Treponema Peruensis nv. sp., first commensal Treponema isolated from human feces.</title>
        <authorList>
            <person name="Belkhou C."/>
            <person name="Raes J."/>
        </authorList>
    </citation>
    <scope>NUCLEOTIDE SEQUENCE [LARGE SCALE GENOMIC DNA]</scope>
    <source>
        <strain evidence="2 3">RCC2812</strain>
    </source>
</reference>
<feature type="compositionally biased region" description="Basic and acidic residues" evidence="1">
    <location>
        <begin position="95"/>
        <end position="104"/>
    </location>
</feature>
<dbReference type="InterPro" id="IPR016032">
    <property type="entry name" value="Sig_transdc_resp-reg_C-effctor"/>
</dbReference>
<gene>
    <name evidence="2" type="ORF">IWA51_01875</name>
</gene>
<evidence type="ECO:0000313" key="2">
    <source>
        <dbReference type="EMBL" id="QQA01390.1"/>
    </source>
</evidence>
<dbReference type="RefSeq" id="WP_198442929.1">
    <property type="nucleotide sequence ID" value="NZ_CBCSHE010000012.1"/>
</dbReference>
<sequence>MLLLDLDAVNESGLEILNKIRKIQPEIKTLVLSMHSEPLKIQQACNENIFELYSTLSRKEQEVFSLFTRGMNTKEAAANLGKGNRRQSAHINLPKAEHSRYTHP</sequence>
<dbReference type="Gene3D" id="3.40.50.2300">
    <property type="match status" value="1"/>
</dbReference>
<name>A0A7T3V5X0_9SPIR</name>
<organism evidence="2 3">
    <name type="scientific">Treponema peruense</name>
    <dbReference type="NCBI Taxonomy" id="2787628"/>
    <lineage>
        <taxon>Bacteria</taxon>
        <taxon>Pseudomonadati</taxon>
        <taxon>Spirochaetota</taxon>
        <taxon>Spirochaetia</taxon>
        <taxon>Spirochaetales</taxon>
        <taxon>Treponemataceae</taxon>
        <taxon>Treponema</taxon>
    </lineage>
</organism>
<dbReference type="GO" id="GO:0006355">
    <property type="term" value="P:regulation of DNA-templated transcription"/>
    <property type="evidence" value="ECO:0007669"/>
    <property type="project" value="InterPro"/>
</dbReference>
<dbReference type="KEGG" id="tper:IWA51_01875"/>
<dbReference type="Proteomes" id="UP000595224">
    <property type="component" value="Chromosome"/>
</dbReference>
<dbReference type="GO" id="GO:0003677">
    <property type="term" value="F:DNA binding"/>
    <property type="evidence" value="ECO:0007669"/>
    <property type="project" value="InterPro"/>
</dbReference>
<keyword evidence="3" id="KW-1185">Reference proteome</keyword>
<dbReference type="AlphaFoldDB" id="A0A7T3V5X0"/>
<dbReference type="EMBL" id="CP064936">
    <property type="protein sequence ID" value="QQA01390.1"/>
    <property type="molecule type" value="Genomic_DNA"/>
</dbReference>
<feature type="region of interest" description="Disordered" evidence="1">
    <location>
        <begin position="77"/>
        <end position="104"/>
    </location>
</feature>
<accession>A0A7T3V5X0</accession>